<proteinExistence type="predicted"/>
<dbReference type="Proteomes" id="UP000190121">
    <property type="component" value="Unassembled WGS sequence"/>
</dbReference>
<evidence type="ECO:0000313" key="1">
    <source>
        <dbReference type="EMBL" id="SJZ66735.1"/>
    </source>
</evidence>
<sequence>MAAVLFPFVFVMFAVFTRNNAPKKWNNALRMLYFCSNKKKRGRRMFYCILS</sequence>
<gene>
    <name evidence="1" type="ORF">SAMN02745171_00792</name>
</gene>
<organism evidence="1 2">
    <name type="scientific">Porphyromonas circumdentaria</name>
    <dbReference type="NCBI Taxonomy" id="29524"/>
    <lineage>
        <taxon>Bacteria</taxon>
        <taxon>Pseudomonadati</taxon>
        <taxon>Bacteroidota</taxon>
        <taxon>Bacteroidia</taxon>
        <taxon>Bacteroidales</taxon>
        <taxon>Porphyromonadaceae</taxon>
        <taxon>Porphyromonas</taxon>
    </lineage>
</organism>
<evidence type="ECO:0000313" key="2">
    <source>
        <dbReference type="Proteomes" id="UP000190121"/>
    </source>
</evidence>
<keyword evidence="2" id="KW-1185">Reference proteome</keyword>
<dbReference type="EMBL" id="FUXE01000006">
    <property type="protein sequence ID" value="SJZ66735.1"/>
    <property type="molecule type" value="Genomic_DNA"/>
</dbReference>
<name>A0A1T4MIQ8_9PORP</name>
<dbReference type="AlphaFoldDB" id="A0A1T4MIQ8"/>
<accession>A0A1T4MIQ8</accession>
<protein>
    <submittedName>
        <fullName evidence="1">Uncharacterized protein</fullName>
    </submittedName>
</protein>
<reference evidence="2" key="1">
    <citation type="submission" date="2017-02" db="EMBL/GenBank/DDBJ databases">
        <authorList>
            <person name="Varghese N."/>
            <person name="Submissions S."/>
        </authorList>
    </citation>
    <scope>NUCLEOTIDE SEQUENCE [LARGE SCALE GENOMIC DNA]</scope>
    <source>
        <strain evidence="2">ATCC 51356</strain>
    </source>
</reference>